<dbReference type="RefSeq" id="WP_103424511.1">
    <property type="nucleotide sequence ID" value="NZ_CP026309.1"/>
</dbReference>
<dbReference type="GO" id="GO:0004131">
    <property type="term" value="F:cytosine deaminase activity"/>
    <property type="evidence" value="ECO:0007669"/>
    <property type="project" value="UniProtKB-EC"/>
</dbReference>
<dbReference type="CDD" id="cd01293">
    <property type="entry name" value="Bact_CD"/>
    <property type="match status" value="1"/>
</dbReference>
<proteinExistence type="predicted"/>
<keyword evidence="5" id="KW-1185">Reference proteome</keyword>
<dbReference type="FunFam" id="3.20.20.140:FF:000019">
    <property type="entry name" value="Cytosine deaminase"/>
    <property type="match status" value="1"/>
</dbReference>
<dbReference type="InterPro" id="IPR011059">
    <property type="entry name" value="Metal-dep_hydrolase_composite"/>
</dbReference>
<evidence type="ECO:0000313" key="4">
    <source>
        <dbReference type="EMBL" id="AUV80824.1"/>
    </source>
</evidence>
<keyword evidence="2 4" id="KW-0378">Hydrolase</keyword>
<gene>
    <name evidence="4" type="ORF">C2R22_03415</name>
</gene>
<evidence type="ECO:0000259" key="3">
    <source>
        <dbReference type="Pfam" id="PF07969"/>
    </source>
</evidence>
<evidence type="ECO:0000256" key="2">
    <source>
        <dbReference type="ARBA" id="ARBA00022801"/>
    </source>
</evidence>
<dbReference type="EMBL" id="CP026309">
    <property type="protein sequence ID" value="AUV80824.1"/>
    <property type="molecule type" value="Genomic_DNA"/>
</dbReference>
<organism evidence="4 5">
    <name type="scientific">Salinigranum rubrum</name>
    <dbReference type="NCBI Taxonomy" id="755307"/>
    <lineage>
        <taxon>Archaea</taxon>
        <taxon>Methanobacteriati</taxon>
        <taxon>Methanobacteriota</taxon>
        <taxon>Stenosarchaea group</taxon>
        <taxon>Halobacteria</taxon>
        <taxon>Halobacteriales</taxon>
        <taxon>Haloferacaceae</taxon>
        <taxon>Salinigranum</taxon>
    </lineage>
</organism>
<dbReference type="Pfam" id="PF07969">
    <property type="entry name" value="Amidohydro_3"/>
    <property type="match status" value="1"/>
</dbReference>
<dbReference type="KEGG" id="srub:C2R22_03415"/>
<dbReference type="GO" id="GO:0046872">
    <property type="term" value="F:metal ion binding"/>
    <property type="evidence" value="ECO:0007669"/>
    <property type="project" value="UniProtKB-KW"/>
</dbReference>
<dbReference type="AlphaFoldDB" id="A0A2I8VG16"/>
<dbReference type="GeneID" id="35591106"/>
<dbReference type="SUPFAM" id="SSF51338">
    <property type="entry name" value="Composite domain of metallo-dependent hydrolases"/>
    <property type="match status" value="1"/>
</dbReference>
<protein>
    <submittedName>
        <fullName evidence="4">Cytosine deaminase</fullName>
        <ecNumber evidence="4">3.5.4.1</ecNumber>
    </submittedName>
</protein>
<feature type="domain" description="Amidohydrolase 3" evidence="3">
    <location>
        <begin position="40"/>
        <end position="402"/>
    </location>
</feature>
<dbReference type="InterPro" id="IPR013108">
    <property type="entry name" value="Amidohydro_3"/>
</dbReference>
<accession>A0A2I8VG16</accession>
<dbReference type="InterPro" id="IPR052349">
    <property type="entry name" value="Metallo-hydrolase_Enzymes"/>
</dbReference>
<reference evidence="4 5" key="1">
    <citation type="submission" date="2018-01" db="EMBL/GenBank/DDBJ databases">
        <title>Complete genome sequence of Salinigranum rubrum GX10T, an extremely halophilic archaeon isolated from a marine solar saltern.</title>
        <authorList>
            <person name="Han S."/>
        </authorList>
    </citation>
    <scope>NUCLEOTIDE SEQUENCE [LARGE SCALE GENOMIC DNA]</scope>
    <source>
        <strain evidence="4 5">GX10</strain>
    </source>
</reference>
<dbReference type="EC" id="3.5.4.1" evidence="4"/>
<keyword evidence="1" id="KW-0479">Metal-binding</keyword>
<evidence type="ECO:0000313" key="5">
    <source>
        <dbReference type="Proteomes" id="UP000236584"/>
    </source>
</evidence>
<sequence>MEYDLLVRTARLPGVEEPVDIGIVGERIERIDAGLADGDRVVDAEGGLVAGGFVDCHVHLDKALIADSLPVNESGTLEEAIENIHGRKRAYTVQGVRERATRAIEMHVRNGCTRIRTHVDVDTIGGLTPLKGVLEAREACAAIADVQVVAFPQEGIVRDPGAADLLDEALDHGADAVGGMPDNERTDGDTRSHIDHCLDLARRYDVPVDMHVDETDDPTARSLEVLASRVIETELETSVTAGHTCALAAYDETHAQRVIDLLVEADLRMVTNPPTNLLLQGRHDQHPRRRGLTRVDQLLEAGLTVAAGQDCIRDGFYPYGRASMIETALVTAHAAHLQTPAERAVAWSAVTDSAAAVMDLDYGLSEGSLATFNVFESSTTTPTDVLRTGSPPQQVVHEGRLVAENTSSSTLYTGASTTDD</sequence>
<name>A0A2I8VG16_9EURY</name>
<dbReference type="SUPFAM" id="SSF51556">
    <property type="entry name" value="Metallo-dependent hydrolases"/>
    <property type="match status" value="1"/>
</dbReference>
<dbReference type="PANTHER" id="PTHR32027">
    <property type="entry name" value="CYTOSINE DEAMINASE"/>
    <property type="match status" value="1"/>
</dbReference>
<dbReference type="PANTHER" id="PTHR32027:SF0">
    <property type="entry name" value="CYTOSINE DEAMINASE"/>
    <property type="match status" value="1"/>
</dbReference>
<evidence type="ECO:0000256" key="1">
    <source>
        <dbReference type="ARBA" id="ARBA00022723"/>
    </source>
</evidence>
<dbReference type="Gene3D" id="3.20.20.140">
    <property type="entry name" value="Metal-dependent hydrolases"/>
    <property type="match status" value="1"/>
</dbReference>
<dbReference type="Proteomes" id="UP000236584">
    <property type="component" value="Chromosome"/>
</dbReference>
<dbReference type="InterPro" id="IPR032466">
    <property type="entry name" value="Metal_Hydrolase"/>
</dbReference>
<dbReference type="OrthoDB" id="42542at2157"/>
<dbReference type="Gene3D" id="2.30.40.10">
    <property type="entry name" value="Urease, subunit C, domain 1"/>
    <property type="match status" value="1"/>
</dbReference>